<gene>
    <name evidence="2" type="ORF">JW744_05425</name>
</gene>
<dbReference type="EMBL" id="JAFGDB010000096">
    <property type="protein sequence ID" value="MBN2067882.1"/>
    <property type="molecule type" value="Genomic_DNA"/>
</dbReference>
<evidence type="ECO:0000313" key="3">
    <source>
        <dbReference type="Proteomes" id="UP000809243"/>
    </source>
</evidence>
<dbReference type="AlphaFoldDB" id="A0A938YXB9"/>
<sequence>MKKKMFFNDWLDILLFKKKPADIAKTSLGEGLKHLVIASVIVGILNGIYQYLAIGQLAELTGTSNLMMGFAGPLMIVATAIMTPIIAVIGIIIGGAILHLFCLILGGKGDIGNYIGVLAMISAAIAGTATAVITVIQILGTLAGAYLMMMMVAGLLALIVGLWQLVLVVLATQAVQQLSLGRAIVAVIVIPLIIAVVLAAVMATVLFAFIASMVPTGMGSLPMA</sequence>
<feature type="transmembrane region" description="Helical" evidence="1">
    <location>
        <begin position="35"/>
        <end position="54"/>
    </location>
</feature>
<keyword evidence="1" id="KW-0812">Transmembrane</keyword>
<keyword evidence="1" id="KW-1133">Transmembrane helix</keyword>
<accession>A0A938YXB9</accession>
<dbReference type="Proteomes" id="UP000809243">
    <property type="component" value="Unassembled WGS sequence"/>
</dbReference>
<comment type="caution">
    <text evidence="2">The sequence shown here is derived from an EMBL/GenBank/DDBJ whole genome shotgun (WGS) entry which is preliminary data.</text>
</comment>
<keyword evidence="1" id="KW-0472">Membrane</keyword>
<protein>
    <submittedName>
        <fullName evidence="2">YIP1 family protein</fullName>
    </submittedName>
</protein>
<evidence type="ECO:0000313" key="2">
    <source>
        <dbReference type="EMBL" id="MBN2067882.1"/>
    </source>
</evidence>
<feature type="transmembrane region" description="Helical" evidence="1">
    <location>
        <begin position="117"/>
        <end position="139"/>
    </location>
</feature>
<name>A0A938YXB9_9ARCH</name>
<feature type="transmembrane region" description="Helical" evidence="1">
    <location>
        <begin position="145"/>
        <end position="171"/>
    </location>
</feature>
<proteinExistence type="predicted"/>
<organism evidence="2 3">
    <name type="scientific">Candidatus Iainarchaeum sp</name>
    <dbReference type="NCBI Taxonomy" id="3101447"/>
    <lineage>
        <taxon>Archaea</taxon>
        <taxon>Candidatus Iainarchaeota</taxon>
        <taxon>Candidatus Iainarchaeia</taxon>
        <taxon>Candidatus Iainarchaeales</taxon>
        <taxon>Candidatus Iainarchaeaceae</taxon>
        <taxon>Candidatus Iainarchaeum</taxon>
    </lineage>
</organism>
<feature type="transmembrane region" description="Helical" evidence="1">
    <location>
        <begin position="74"/>
        <end position="105"/>
    </location>
</feature>
<evidence type="ECO:0000256" key="1">
    <source>
        <dbReference type="SAM" id="Phobius"/>
    </source>
</evidence>
<reference evidence="2" key="1">
    <citation type="submission" date="2021-01" db="EMBL/GenBank/DDBJ databases">
        <title>Active Sulfur Cycling in an Early Earth Analoge.</title>
        <authorList>
            <person name="Hahn C.R."/>
            <person name="Youssef N.H."/>
            <person name="Elshahed M."/>
        </authorList>
    </citation>
    <scope>NUCLEOTIDE SEQUENCE</scope>
    <source>
        <strain evidence="2">Zod_Metabat.1151</strain>
    </source>
</reference>
<feature type="transmembrane region" description="Helical" evidence="1">
    <location>
        <begin position="183"/>
        <end position="214"/>
    </location>
</feature>